<reference evidence="3 4" key="1">
    <citation type="submission" date="2017-04" db="EMBL/GenBank/DDBJ databases">
        <authorList>
            <person name="Afonso C.L."/>
            <person name="Miller P.J."/>
            <person name="Scott M.A."/>
            <person name="Spackman E."/>
            <person name="Goraichik I."/>
            <person name="Dimitrov K.M."/>
            <person name="Suarez D.L."/>
            <person name="Swayne D.E."/>
        </authorList>
    </citation>
    <scope>NUCLEOTIDE SEQUENCE [LARGE SCALE GENOMIC DNA]</scope>
    <source>
        <strain evidence="3 4">KR-140</strain>
    </source>
</reference>
<organism evidence="3 4">
    <name type="scientific">Deinococcus hopiensis KR-140</name>
    <dbReference type="NCBI Taxonomy" id="695939"/>
    <lineage>
        <taxon>Bacteria</taxon>
        <taxon>Thermotogati</taxon>
        <taxon>Deinococcota</taxon>
        <taxon>Deinococci</taxon>
        <taxon>Deinococcales</taxon>
        <taxon>Deinococcaceae</taxon>
        <taxon>Deinococcus</taxon>
    </lineage>
</organism>
<sequence>MNTKRTTLALMAALALGGAHAASAGTTAGTAINNTATSVYDDPGGGVTGLTTTSNTVTTLVNPVTGFDVLYSDSSADDTSATTPAATYDKGNILPAGTVTTKYRVVNNGNVNNYVVNLSADTTGSATALPATAPSNGAGGVQYFLDTNEDGTPDSNTPITSVTLTNGGTQGIVQVITLPDNAPSGAQYSATPKGTAPAGSVVVGGTTLSYTAYNESSNQNTPGTPATNGDLQYTRATTYSPTAVVGPSTYPAAGASGSYTDPSQNTVTISRSGDTQTAAVAFGSTTTTFINTLKNTGALTDSYVLTSTTPTGGTVEFKTPSGATITAGGVTEGGITYKLVSGAVQVQNVPSGSTADVRTVVIYGSTAGAQNFVLSIESLSDVNTTAEDTTTNTVNVPGLLFGDKTNTGPDASLNPNPSVSPGSTASVNMQIKNSGGASDTFSFSSQQVQFQVVDASGTISTQNVAVTYTADATCSGSANGTLPLALASGATGCVIATVNVPSNALKGVTPAFTQTATGATSTATATDTNDTITVPLIFASTPSNKGVVMAKFTAKSGVVAGTETESNSGLTNPAGYTLAQTTASLKTNVSYRIIAKNVYNTNVTKFFIKDTVPTNTTLNSIALTRNGTAVADADTIYSTDGGTTWTALTTAITSKAAGTNYQVAVDTDHDNVPDTLGPNSTLQLDFVVTLG</sequence>
<feature type="region of interest" description="Disordered" evidence="1">
    <location>
        <begin position="405"/>
        <end position="426"/>
    </location>
</feature>
<feature type="chain" id="PRO_5010703208" evidence="2">
    <location>
        <begin position="22"/>
        <end position="691"/>
    </location>
</feature>
<evidence type="ECO:0000256" key="2">
    <source>
        <dbReference type="SAM" id="SignalP"/>
    </source>
</evidence>
<evidence type="ECO:0000313" key="4">
    <source>
        <dbReference type="Proteomes" id="UP000192582"/>
    </source>
</evidence>
<dbReference type="RefSeq" id="WP_139806702.1">
    <property type="nucleotide sequence ID" value="NZ_FWWU01000008.1"/>
</dbReference>
<feature type="signal peptide" evidence="2">
    <location>
        <begin position="1"/>
        <end position="21"/>
    </location>
</feature>
<evidence type="ECO:0000313" key="3">
    <source>
        <dbReference type="EMBL" id="SMB85602.1"/>
    </source>
</evidence>
<keyword evidence="4" id="KW-1185">Reference proteome</keyword>
<dbReference type="OrthoDB" id="58467at2"/>
<keyword evidence="2" id="KW-0732">Signal</keyword>
<gene>
    <name evidence="3" type="ORF">SAMN00790413_03467</name>
</gene>
<dbReference type="EMBL" id="FWWU01000008">
    <property type="protein sequence ID" value="SMB85602.1"/>
    <property type="molecule type" value="Genomic_DNA"/>
</dbReference>
<accession>A0A1W1UWY8</accession>
<dbReference type="Proteomes" id="UP000192582">
    <property type="component" value="Unassembled WGS sequence"/>
</dbReference>
<dbReference type="AlphaFoldDB" id="A0A1W1UWY8"/>
<protein>
    <submittedName>
        <fullName evidence="3">Uncharacterized protein</fullName>
    </submittedName>
</protein>
<proteinExistence type="predicted"/>
<name>A0A1W1UWY8_9DEIO</name>
<evidence type="ECO:0000256" key="1">
    <source>
        <dbReference type="SAM" id="MobiDB-lite"/>
    </source>
</evidence>